<proteinExistence type="predicted"/>
<evidence type="ECO:0000259" key="2">
    <source>
        <dbReference type="PROSITE" id="PS51762"/>
    </source>
</evidence>
<dbReference type="CDD" id="cd02181">
    <property type="entry name" value="GH16_fungal_Lam16A_glucanase"/>
    <property type="match status" value="1"/>
</dbReference>
<dbReference type="Proteomes" id="UP000799118">
    <property type="component" value="Unassembled WGS sequence"/>
</dbReference>
<keyword evidence="1" id="KW-0732">Signal</keyword>
<dbReference type="OrthoDB" id="192832at2759"/>
<dbReference type="EMBL" id="ML769383">
    <property type="protein sequence ID" value="KAE9411173.1"/>
    <property type="molecule type" value="Genomic_DNA"/>
</dbReference>
<dbReference type="PANTHER" id="PTHR10963">
    <property type="entry name" value="GLYCOSYL HYDROLASE-RELATED"/>
    <property type="match status" value="1"/>
</dbReference>
<dbReference type="PANTHER" id="PTHR10963:SF24">
    <property type="entry name" value="GLYCOSIDASE C21B10.07-RELATED"/>
    <property type="match status" value="1"/>
</dbReference>
<dbReference type="InterPro" id="IPR013320">
    <property type="entry name" value="ConA-like_dom_sf"/>
</dbReference>
<reference evidence="3" key="1">
    <citation type="journal article" date="2019" name="Environ. Microbiol.">
        <title>Fungal ecological strategies reflected in gene transcription - a case study of two litter decomposers.</title>
        <authorList>
            <person name="Barbi F."/>
            <person name="Kohler A."/>
            <person name="Barry K."/>
            <person name="Baskaran P."/>
            <person name="Daum C."/>
            <person name="Fauchery L."/>
            <person name="Ihrmark K."/>
            <person name="Kuo A."/>
            <person name="LaButti K."/>
            <person name="Lipzen A."/>
            <person name="Morin E."/>
            <person name="Grigoriev I.V."/>
            <person name="Henrissat B."/>
            <person name="Lindahl B."/>
            <person name="Martin F."/>
        </authorList>
    </citation>
    <scope>NUCLEOTIDE SEQUENCE</scope>
    <source>
        <strain evidence="3">JB14</strain>
    </source>
</reference>
<sequence length="331" mass="36308">MLPLYIAILLLVTSIPAPLVLSQTQTYNLNTKFQGNDFFDGFRWETMDDPTHGRTNFVDQETAQNTNLSYANPAGAFMMKADNHSIVSPGPSSRGRDSIRITSYKCWGDSLIIIDLEHMPAGCATWPAFWTSSQRGPWPNGGEIDMIEGVNTNSNNLASLHTTPNCSITPNQAQKGSIVSTNCDSSVNYNQGCGVASNTPNSYGGGFNNNDGGYFATWRSPNGISMWFWPRNAPNVPPEISQGDFSGMITPANPSWGTPDSNVTFQQNCDYYSHFDCHEIIFDLTFCGDWAGSAFSAAGCGPNCEDFVNNNPEAFQEAYWEVNALRIYTPS</sequence>
<keyword evidence="4" id="KW-1185">Reference proteome</keyword>
<dbReference type="Gene3D" id="2.60.120.200">
    <property type="match status" value="1"/>
</dbReference>
<dbReference type="PROSITE" id="PS51762">
    <property type="entry name" value="GH16_2"/>
    <property type="match status" value="1"/>
</dbReference>
<evidence type="ECO:0000313" key="3">
    <source>
        <dbReference type="EMBL" id="KAE9411173.1"/>
    </source>
</evidence>
<dbReference type="InterPro" id="IPR000757">
    <property type="entry name" value="Beta-glucanase-like"/>
</dbReference>
<protein>
    <recommendedName>
        <fullName evidence="2">GH16 domain-containing protein</fullName>
    </recommendedName>
</protein>
<organism evidence="3 4">
    <name type="scientific">Gymnopus androsaceus JB14</name>
    <dbReference type="NCBI Taxonomy" id="1447944"/>
    <lineage>
        <taxon>Eukaryota</taxon>
        <taxon>Fungi</taxon>
        <taxon>Dikarya</taxon>
        <taxon>Basidiomycota</taxon>
        <taxon>Agaricomycotina</taxon>
        <taxon>Agaricomycetes</taxon>
        <taxon>Agaricomycetidae</taxon>
        <taxon>Agaricales</taxon>
        <taxon>Marasmiineae</taxon>
        <taxon>Omphalotaceae</taxon>
        <taxon>Gymnopus</taxon>
    </lineage>
</organism>
<evidence type="ECO:0000256" key="1">
    <source>
        <dbReference type="SAM" id="SignalP"/>
    </source>
</evidence>
<dbReference type="Pfam" id="PF26113">
    <property type="entry name" value="GH16_XgeA"/>
    <property type="match status" value="1"/>
</dbReference>
<feature type="chain" id="PRO_5025452609" description="GH16 domain-containing protein" evidence="1">
    <location>
        <begin position="23"/>
        <end position="331"/>
    </location>
</feature>
<accession>A0A6A4IPA6</accession>
<gene>
    <name evidence="3" type="ORF">BT96DRAFT_869767</name>
</gene>
<name>A0A6A4IPA6_9AGAR</name>
<evidence type="ECO:0000313" key="4">
    <source>
        <dbReference type="Proteomes" id="UP000799118"/>
    </source>
</evidence>
<dbReference type="GO" id="GO:0004553">
    <property type="term" value="F:hydrolase activity, hydrolyzing O-glycosyl compounds"/>
    <property type="evidence" value="ECO:0007669"/>
    <property type="project" value="InterPro"/>
</dbReference>
<feature type="domain" description="GH16" evidence="2">
    <location>
        <begin position="25"/>
        <end position="299"/>
    </location>
</feature>
<dbReference type="AlphaFoldDB" id="A0A6A4IPA6"/>
<dbReference type="InterPro" id="IPR050546">
    <property type="entry name" value="Glycosyl_Hydrlase_16"/>
</dbReference>
<dbReference type="GO" id="GO:0009251">
    <property type="term" value="P:glucan catabolic process"/>
    <property type="evidence" value="ECO:0007669"/>
    <property type="project" value="TreeGrafter"/>
</dbReference>
<dbReference type="SUPFAM" id="SSF49899">
    <property type="entry name" value="Concanavalin A-like lectins/glucanases"/>
    <property type="match status" value="1"/>
</dbReference>
<feature type="signal peptide" evidence="1">
    <location>
        <begin position="1"/>
        <end position="22"/>
    </location>
</feature>